<dbReference type="STRING" id="1802165.A3F94_00430"/>
<dbReference type="PANTHER" id="PTHR32432:SF3">
    <property type="entry name" value="ETHANOLAMINE UTILIZATION PROTEIN EUTJ"/>
    <property type="match status" value="1"/>
</dbReference>
<dbReference type="SMART" id="SM00842">
    <property type="entry name" value="FtsA"/>
    <property type="match status" value="1"/>
</dbReference>
<sequence length="364" mass="40271">MLENLKKYTQIIPSAFGLDISDSSVKFVQLSKERRGFGISMFGEKFIPEGAVSRGLIKEPQEISKILTTVFEKFKNSGLSEYAILSLPDEQTFLQVISLPFLSDEELESAIFVEAERNIPIDLDDAYLDYFILEKNGDTLKILLAAANKSVVDGYIKVVVDAGLKPVVIEPEVIAIARSIVSEKEKNNAMIIIELGANRTRLIGYSNYGANRTSSIDFSAEYINNLVVKELKISLQEVKKLNWDVNLLQDPKYGALIKKVIEKPLSDLAKAVKNNITSWDSDEFKINSIKRIVLSGGGASIPSITEKISSLVGIPTDIGNPIQNIRGGKNIPMSQKTSLLFTTALGLAFRGSNLDERNIYKDFV</sequence>
<comment type="caution">
    <text evidence="2">The sequence shown here is derived from an EMBL/GenBank/DDBJ whole genome shotgun (WGS) entry which is preliminary data.</text>
</comment>
<dbReference type="PANTHER" id="PTHR32432">
    <property type="entry name" value="CELL DIVISION PROTEIN FTSA-RELATED"/>
    <property type="match status" value="1"/>
</dbReference>
<dbReference type="AlphaFoldDB" id="A0A1G2HJ42"/>
<gene>
    <name evidence="2" type="ORF">A3F94_00430</name>
</gene>
<dbReference type="Proteomes" id="UP000176770">
    <property type="component" value="Unassembled WGS sequence"/>
</dbReference>
<dbReference type="Gene3D" id="3.30.420.40">
    <property type="match status" value="2"/>
</dbReference>
<evidence type="ECO:0000313" key="3">
    <source>
        <dbReference type="Proteomes" id="UP000176770"/>
    </source>
</evidence>
<evidence type="ECO:0000313" key="2">
    <source>
        <dbReference type="EMBL" id="OGZ62290.1"/>
    </source>
</evidence>
<feature type="domain" description="SHS2" evidence="1">
    <location>
        <begin position="15"/>
        <end position="180"/>
    </location>
</feature>
<dbReference type="InterPro" id="IPR003494">
    <property type="entry name" value="SHS2_FtsA"/>
</dbReference>
<dbReference type="EMBL" id="MHOK01000004">
    <property type="protein sequence ID" value="OGZ62290.1"/>
    <property type="molecule type" value="Genomic_DNA"/>
</dbReference>
<accession>A0A1G2HJ42</accession>
<protein>
    <recommendedName>
        <fullName evidence="1">SHS2 domain-containing protein</fullName>
    </recommendedName>
</protein>
<dbReference type="GO" id="GO:0051301">
    <property type="term" value="P:cell division"/>
    <property type="evidence" value="ECO:0007669"/>
    <property type="project" value="InterPro"/>
</dbReference>
<dbReference type="Gene3D" id="3.30.1490.300">
    <property type="match status" value="1"/>
</dbReference>
<dbReference type="CDD" id="cd24049">
    <property type="entry name" value="ASKHA_NBD_PilM"/>
    <property type="match status" value="1"/>
</dbReference>
<dbReference type="Pfam" id="PF11104">
    <property type="entry name" value="PilM_2"/>
    <property type="match status" value="1"/>
</dbReference>
<dbReference type="SUPFAM" id="SSF53067">
    <property type="entry name" value="Actin-like ATPase domain"/>
    <property type="match status" value="2"/>
</dbReference>
<dbReference type="InterPro" id="IPR005883">
    <property type="entry name" value="PilM"/>
</dbReference>
<proteinExistence type="predicted"/>
<organism evidence="2 3">
    <name type="scientific">Candidatus Spechtbacteria bacterium RIFCSPLOWO2_12_FULL_38_22</name>
    <dbReference type="NCBI Taxonomy" id="1802165"/>
    <lineage>
        <taxon>Bacteria</taxon>
        <taxon>Candidatus Spechtiibacteriota</taxon>
    </lineage>
</organism>
<name>A0A1G2HJ42_9BACT</name>
<reference evidence="2 3" key="1">
    <citation type="journal article" date="2016" name="Nat. Commun.">
        <title>Thousands of microbial genomes shed light on interconnected biogeochemical processes in an aquifer system.</title>
        <authorList>
            <person name="Anantharaman K."/>
            <person name="Brown C.T."/>
            <person name="Hug L.A."/>
            <person name="Sharon I."/>
            <person name="Castelle C.J."/>
            <person name="Probst A.J."/>
            <person name="Thomas B.C."/>
            <person name="Singh A."/>
            <person name="Wilkins M.J."/>
            <person name="Karaoz U."/>
            <person name="Brodie E.L."/>
            <person name="Williams K.H."/>
            <person name="Hubbard S.S."/>
            <person name="Banfield J.F."/>
        </authorList>
    </citation>
    <scope>NUCLEOTIDE SEQUENCE [LARGE SCALE GENOMIC DNA]</scope>
</reference>
<dbReference type="InterPro" id="IPR043129">
    <property type="entry name" value="ATPase_NBD"/>
</dbReference>
<dbReference type="InterPro" id="IPR050696">
    <property type="entry name" value="FtsA/MreB"/>
</dbReference>
<evidence type="ECO:0000259" key="1">
    <source>
        <dbReference type="SMART" id="SM00842"/>
    </source>
</evidence>
<dbReference type="PIRSF" id="PIRSF019169">
    <property type="entry name" value="PilM"/>
    <property type="match status" value="1"/>
</dbReference>